<dbReference type="Proteomes" id="UP000215616">
    <property type="component" value="Unassembled WGS sequence"/>
</dbReference>
<dbReference type="AlphaFoldDB" id="A0A258DA35"/>
<name>A0A258DA35_CAUVI</name>
<comment type="caution">
    <text evidence="3">The sequence shown here is derived from an EMBL/GenBank/DDBJ whole genome shotgun (WGS) entry which is preliminary data.</text>
</comment>
<evidence type="ECO:0000313" key="3">
    <source>
        <dbReference type="EMBL" id="OYX04272.1"/>
    </source>
</evidence>
<sequence>MPMSFKSLLLAAALGLGAPAYAAEQPAPPHDHSHAPDQAAAPATPAAKGGMMAKGGMKGGMMEMAPMHCMGLSEPRLSGLKAELNITERQLRAWNTFAEAARADPRPMPAGMTMPMAKKPGDMPMPMKSDAKPGGDGMMAMMMAKPLPERLAHHETMMKAHLKALHKSRTAVLGLYRVLTPEQRLMADKSLCGMP</sequence>
<evidence type="ECO:0008006" key="5">
    <source>
        <dbReference type="Google" id="ProtNLM"/>
    </source>
</evidence>
<reference evidence="3 4" key="1">
    <citation type="submission" date="2017-03" db="EMBL/GenBank/DDBJ databases">
        <title>Lifting the veil on microbial sulfur biogeochemistry in mining wastewaters.</title>
        <authorList>
            <person name="Kantor R.S."/>
            <person name="Colenbrander Nelson T."/>
            <person name="Marshall S."/>
            <person name="Bennett D."/>
            <person name="Apte S."/>
            <person name="Camacho D."/>
            <person name="Thomas B.C."/>
            <person name="Warren L.A."/>
            <person name="Banfield J.F."/>
        </authorList>
    </citation>
    <scope>NUCLEOTIDE SEQUENCE [LARGE SCALE GENOMIC DNA]</scope>
    <source>
        <strain evidence="3">32-67-7</strain>
    </source>
</reference>
<evidence type="ECO:0000256" key="1">
    <source>
        <dbReference type="SAM" id="MobiDB-lite"/>
    </source>
</evidence>
<dbReference type="Pfam" id="PF07813">
    <property type="entry name" value="LTXXQ"/>
    <property type="match status" value="1"/>
</dbReference>
<feature type="signal peptide" evidence="2">
    <location>
        <begin position="1"/>
        <end position="22"/>
    </location>
</feature>
<proteinExistence type="predicted"/>
<accession>A0A258DA35</accession>
<dbReference type="GO" id="GO:0042597">
    <property type="term" value="C:periplasmic space"/>
    <property type="evidence" value="ECO:0007669"/>
    <property type="project" value="InterPro"/>
</dbReference>
<evidence type="ECO:0000256" key="2">
    <source>
        <dbReference type="SAM" id="SignalP"/>
    </source>
</evidence>
<evidence type="ECO:0000313" key="4">
    <source>
        <dbReference type="Proteomes" id="UP000215616"/>
    </source>
</evidence>
<feature type="region of interest" description="Disordered" evidence="1">
    <location>
        <begin position="23"/>
        <end position="54"/>
    </location>
</feature>
<feature type="compositionally biased region" description="Low complexity" evidence="1">
    <location>
        <begin position="36"/>
        <end position="51"/>
    </location>
</feature>
<organism evidence="3 4">
    <name type="scientific">Caulobacter vibrioides</name>
    <name type="common">Caulobacter crescentus</name>
    <dbReference type="NCBI Taxonomy" id="155892"/>
    <lineage>
        <taxon>Bacteria</taxon>
        <taxon>Pseudomonadati</taxon>
        <taxon>Pseudomonadota</taxon>
        <taxon>Alphaproteobacteria</taxon>
        <taxon>Caulobacterales</taxon>
        <taxon>Caulobacteraceae</taxon>
        <taxon>Caulobacter</taxon>
    </lineage>
</organism>
<feature type="chain" id="PRO_5012762329" description="Spy/CpxP family protein refolding chaperone" evidence="2">
    <location>
        <begin position="23"/>
        <end position="195"/>
    </location>
</feature>
<keyword evidence="2" id="KW-0732">Signal</keyword>
<dbReference type="InterPro" id="IPR012899">
    <property type="entry name" value="LTXXQ"/>
</dbReference>
<gene>
    <name evidence="3" type="ORF">B7Z12_07100</name>
</gene>
<protein>
    <recommendedName>
        <fullName evidence="5">Spy/CpxP family protein refolding chaperone</fullName>
    </recommendedName>
</protein>
<dbReference type="EMBL" id="NCDQ01000088">
    <property type="protein sequence ID" value="OYX04272.1"/>
    <property type="molecule type" value="Genomic_DNA"/>
</dbReference>